<accession>A0A5M8PZ02</accession>
<sequence>MVIFDAVASKAHNTKDLGFLMEVRRACVPLPEEAGREPRATCPEAKEHTCSSVGLHPISGRTFQKDVPVVANAPADLEELANETATAGSASDGREASNRVTPGNVEWAAGWAAGSEGQGASSSGDQGGNEQAGAAPEGQGASSVGHDGQESAAAEGQGASSVGNLGGVRQEGGAW</sequence>
<feature type="compositionally biased region" description="Low complexity" evidence="1">
    <location>
        <begin position="113"/>
        <end position="141"/>
    </location>
</feature>
<feature type="region of interest" description="Disordered" evidence="1">
    <location>
        <begin position="78"/>
        <end position="101"/>
    </location>
</feature>
<evidence type="ECO:0000256" key="1">
    <source>
        <dbReference type="SAM" id="MobiDB-lite"/>
    </source>
</evidence>
<organism evidence="2 3">
    <name type="scientific">Lasallia pustulata</name>
    <dbReference type="NCBI Taxonomy" id="136370"/>
    <lineage>
        <taxon>Eukaryota</taxon>
        <taxon>Fungi</taxon>
        <taxon>Dikarya</taxon>
        <taxon>Ascomycota</taxon>
        <taxon>Pezizomycotina</taxon>
        <taxon>Lecanoromycetes</taxon>
        <taxon>OSLEUM clade</taxon>
        <taxon>Umbilicariomycetidae</taxon>
        <taxon>Umbilicariales</taxon>
        <taxon>Umbilicariaceae</taxon>
        <taxon>Lasallia</taxon>
    </lineage>
</organism>
<reference evidence="2 3" key="1">
    <citation type="submission" date="2019-09" db="EMBL/GenBank/DDBJ databases">
        <title>The hologenome of the rock-dwelling lichen Lasallia pustulata.</title>
        <authorList>
            <person name="Greshake Tzovaras B."/>
            <person name="Segers F."/>
            <person name="Bicker A."/>
            <person name="Dal Grande F."/>
            <person name="Otte J."/>
            <person name="Hankeln T."/>
            <person name="Schmitt I."/>
            <person name="Ebersberger I."/>
        </authorList>
    </citation>
    <scope>NUCLEOTIDE SEQUENCE [LARGE SCALE GENOMIC DNA]</scope>
    <source>
        <strain evidence="2">A1-1</strain>
    </source>
</reference>
<comment type="caution">
    <text evidence="2">The sequence shown here is derived from an EMBL/GenBank/DDBJ whole genome shotgun (WGS) entry which is preliminary data.</text>
</comment>
<feature type="compositionally biased region" description="Gly residues" evidence="1">
    <location>
        <begin position="164"/>
        <end position="175"/>
    </location>
</feature>
<dbReference type="AlphaFoldDB" id="A0A5M8PZ02"/>
<dbReference type="EMBL" id="VXIT01000002">
    <property type="protein sequence ID" value="KAA6414991.1"/>
    <property type="molecule type" value="Genomic_DNA"/>
</dbReference>
<feature type="compositionally biased region" description="Low complexity" evidence="1">
    <location>
        <begin position="150"/>
        <end position="161"/>
    </location>
</feature>
<gene>
    <name evidence="2" type="ORF">FRX48_01742</name>
</gene>
<evidence type="ECO:0000313" key="2">
    <source>
        <dbReference type="EMBL" id="KAA6414991.1"/>
    </source>
</evidence>
<proteinExistence type="predicted"/>
<dbReference type="Proteomes" id="UP000324767">
    <property type="component" value="Unassembled WGS sequence"/>
</dbReference>
<evidence type="ECO:0000313" key="3">
    <source>
        <dbReference type="Proteomes" id="UP000324767"/>
    </source>
</evidence>
<protein>
    <submittedName>
        <fullName evidence="2">Uncharacterized protein</fullName>
    </submittedName>
</protein>
<name>A0A5M8PZ02_9LECA</name>
<feature type="region of interest" description="Disordered" evidence="1">
    <location>
        <begin position="113"/>
        <end position="175"/>
    </location>
</feature>